<feature type="region of interest" description="Disordered" evidence="1">
    <location>
        <begin position="181"/>
        <end position="225"/>
    </location>
</feature>
<dbReference type="AlphaFoldDB" id="A0A0A1WMX3"/>
<evidence type="ECO:0000313" key="2">
    <source>
        <dbReference type="EMBL" id="JAD00384.1"/>
    </source>
</evidence>
<name>A0A0A1WMX3_ZEUCU</name>
<organism evidence="2">
    <name type="scientific">Zeugodacus cucurbitae</name>
    <name type="common">Melon fruit fly</name>
    <name type="synonym">Bactrocera cucurbitae</name>
    <dbReference type="NCBI Taxonomy" id="28588"/>
    <lineage>
        <taxon>Eukaryota</taxon>
        <taxon>Metazoa</taxon>
        <taxon>Ecdysozoa</taxon>
        <taxon>Arthropoda</taxon>
        <taxon>Hexapoda</taxon>
        <taxon>Insecta</taxon>
        <taxon>Pterygota</taxon>
        <taxon>Neoptera</taxon>
        <taxon>Endopterygota</taxon>
        <taxon>Diptera</taxon>
        <taxon>Brachycera</taxon>
        <taxon>Muscomorpha</taxon>
        <taxon>Tephritoidea</taxon>
        <taxon>Tephritidae</taxon>
        <taxon>Zeugodacus</taxon>
        <taxon>Zeugodacus</taxon>
    </lineage>
</organism>
<evidence type="ECO:0000256" key="1">
    <source>
        <dbReference type="SAM" id="MobiDB-lite"/>
    </source>
</evidence>
<gene>
    <name evidence="2" type="ORF">g.41004</name>
</gene>
<feature type="compositionally biased region" description="Low complexity" evidence="1">
    <location>
        <begin position="35"/>
        <end position="46"/>
    </location>
</feature>
<protein>
    <submittedName>
        <fullName evidence="2">Uncharacterized protein</fullName>
    </submittedName>
</protein>
<dbReference type="EMBL" id="GBXI01013908">
    <property type="protein sequence ID" value="JAD00384.1"/>
    <property type="molecule type" value="Transcribed_RNA"/>
</dbReference>
<sequence>MPRKKLLNAMSERKKRQDITQDRQQILNSPDSKQDNSTTTIDTSNDQPVVVIKSENFDSDDDIPLTQVKRHLNTNDDFFSKRRKLEQPVYIKPEECSSSSPPQYIKTEEFTEGSNPEVIDNFIIYEINEVNSSNELNTKRKSGTILKSQKPEIAEAQCLPPAHSSENLTTVWTISKVNRTQNATQSKNSTTNAKMSNRTNTKIHNFSELPGTSSSKQKASSVRKIATTKVHDTPIRKVITSFDEVTNKCTCRLNPMKNVDMFSNLELKDFFERMFEEARKLKIEARQTVKTELLKAVSQAEEDVEAGKFCEKCYTIRAQPKKRY</sequence>
<feature type="compositionally biased region" description="Polar residues" evidence="1">
    <location>
        <begin position="181"/>
        <end position="220"/>
    </location>
</feature>
<reference evidence="2" key="1">
    <citation type="submission" date="2014-11" db="EMBL/GenBank/DDBJ databases">
        <authorList>
            <person name="Geib S."/>
        </authorList>
    </citation>
    <scope>NUCLEOTIDE SEQUENCE</scope>
</reference>
<accession>A0A0A1WMX3</accession>
<feature type="region of interest" description="Disordered" evidence="1">
    <location>
        <begin position="1"/>
        <end position="47"/>
    </location>
</feature>
<proteinExistence type="predicted"/>
<reference evidence="2" key="2">
    <citation type="journal article" date="2015" name="Gigascience">
        <title>Reconstructing a comprehensive transcriptome assembly of a white-pupal translocated strain of the pest fruit fly Bactrocera cucurbitae.</title>
        <authorList>
            <person name="Sim S.B."/>
            <person name="Calla B."/>
            <person name="Hall B."/>
            <person name="DeRego T."/>
            <person name="Geib S.M."/>
        </authorList>
    </citation>
    <scope>NUCLEOTIDE SEQUENCE</scope>
</reference>
<feature type="compositionally biased region" description="Polar residues" evidence="1">
    <location>
        <begin position="22"/>
        <end position="31"/>
    </location>
</feature>
<feature type="compositionally biased region" description="Basic and acidic residues" evidence="1">
    <location>
        <begin position="11"/>
        <end position="21"/>
    </location>
</feature>